<keyword evidence="3" id="KW-1185">Reference proteome</keyword>
<dbReference type="RefSeq" id="WP_116208323.1">
    <property type="nucleotide sequence ID" value="NZ_QUNR01000003.1"/>
</dbReference>
<evidence type="ECO:0000313" key="2">
    <source>
        <dbReference type="EMBL" id="REH37709.1"/>
    </source>
</evidence>
<dbReference type="Proteomes" id="UP000256774">
    <property type="component" value="Unassembled WGS sequence"/>
</dbReference>
<gene>
    <name evidence="2" type="ORF">DFR26_1490</name>
</gene>
<protein>
    <submittedName>
        <fullName evidence="2">Phosphate-selective porin O/P</fullName>
    </submittedName>
</protein>
<accession>A0A3E0H323</accession>
<proteinExistence type="predicted"/>
<dbReference type="EMBL" id="QUNR01000003">
    <property type="protein sequence ID" value="REH37709.1"/>
    <property type="molecule type" value="Genomic_DNA"/>
</dbReference>
<evidence type="ECO:0000313" key="3">
    <source>
        <dbReference type="Proteomes" id="UP000256774"/>
    </source>
</evidence>
<comment type="caution">
    <text evidence="2">The sequence shown here is derived from an EMBL/GenBank/DDBJ whole genome shotgun (WGS) entry which is preliminary data.</text>
</comment>
<organism evidence="2 3">
    <name type="scientific">Paraperlucidibaca baekdonensis</name>
    <dbReference type="NCBI Taxonomy" id="748120"/>
    <lineage>
        <taxon>Bacteria</taxon>
        <taxon>Pseudomonadati</taxon>
        <taxon>Pseudomonadota</taxon>
        <taxon>Gammaproteobacteria</taxon>
        <taxon>Moraxellales</taxon>
        <taxon>Moraxellaceae</taxon>
        <taxon>Paraperlucidibaca</taxon>
    </lineage>
</organism>
<keyword evidence="1" id="KW-0732">Signal</keyword>
<feature type="signal peptide" evidence="1">
    <location>
        <begin position="1"/>
        <end position="23"/>
    </location>
</feature>
<dbReference type="Pfam" id="PF07396">
    <property type="entry name" value="Porin_O_P"/>
    <property type="match status" value="1"/>
</dbReference>
<evidence type="ECO:0000256" key="1">
    <source>
        <dbReference type="SAM" id="SignalP"/>
    </source>
</evidence>
<name>A0A3E0H323_9GAMM</name>
<dbReference type="AlphaFoldDB" id="A0A3E0H323"/>
<feature type="chain" id="PRO_5017699953" evidence="1">
    <location>
        <begin position="24"/>
        <end position="366"/>
    </location>
</feature>
<dbReference type="InterPro" id="IPR010870">
    <property type="entry name" value="Porin_O/P"/>
</dbReference>
<sequence length="366" mass="39592">MFIKKIGGVLICASALVGGAAQAATNALSVGVWANFEYKPGDPKDREDGGTLGNEAIILYADGAADEGEGIWSYSAEFRAGPGSFTDKANNSTGDQTALHKAWVGFKFPHYGTLRVGKSQVPFGWKTGNFWPGDLLQAGYGDQMDVGLKLSGERQRWQYDLAYYHADDWGSKSTDTVDDNGHWGSSTTYRKVKTVVGNVGYDIAPGQTVAFSTQYGGLQDLTGLSANEDVDGSHRAWVAYYVGTFDTTTLKASYIDMARELPNNVLVQAAGNGTVLARDIRNTRLSAEISHGIGDWLFYLDATRALPNTRGSSASGVNAFAPGIRYDYGPGWIYLEYLNQTGGIDRNGQVSEGDFDAIYVSMDFYL</sequence>
<dbReference type="OrthoDB" id="625456at2"/>
<reference evidence="2 3" key="1">
    <citation type="submission" date="2018-08" db="EMBL/GenBank/DDBJ databases">
        <title>Genomic Encyclopedia of Type Strains, Phase IV (KMG-IV): sequencing the most valuable type-strain genomes for metagenomic binning, comparative biology and taxonomic classification.</title>
        <authorList>
            <person name="Goeker M."/>
        </authorList>
    </citation>
    <scope>NUCLEOTIDE SEQUENCE [LARGE SCALE GENOMIC DNA]</scope>
    <source>
        <strain evidence="2 3">DSM 26022</strain>
    </source>
</reference>
<dbReference type="SUPFAM" id="SSF56935">
    <property type="entry name" value="Porins"/>
    <property type="match status" value="1"/>
</dbReference>